<protein>
    <submittedName>
        <fullName evidence="3">Helicase superfamily 1 and 2 domain-containing protein</fullName>
    </submittedName>
</protein>
<dbReference type="Gene3D" id="3.40.50.300">
    <property type="entry name" value="P-loop containing nucleotide triphosphate hydrolases"/>
    <property type="match status" value="2"/>
</dbReference>
<evidence type="ECO:0000256" key="1">
    <source>
        <dbReference type="SAM" id="MobiDB-lite"/>
    </source>
</evidence>
<dbReference type="InParanoid" id="A0A151ZA92"/>
<accession>A0A151ZA92</accession>
<dbReference type="InterPro" id="IPR027417">
    <property type="entry name" value="P-loop_NTPase"/>
</dbReference>
<dbReference type="EMBL" id="LODT01000035">
    <property type="protein sequence ID" value="KYQ90843.1"/>
    <property type="molecule type" value="Genomic_DNA"/>
</dbReference>
<dbReference type="Pfam" id="PF18766">
    <property type="entry name" value="SWI2_SNF2"/>
    <property type="match status" value="1"/>
</dbReference>
<feature type="compositionally biased region" description="Polar residues" evidence="1">
    <location>
        <begin position="35"/>
        <end position="48"/>
    </location>
</feature>
<dbReference type="PROSITE" id="PS51192">
    <property type="entry name" value="HELICASE_ATP_BIND_1"/>
    <property type="match status" value="1"/>
</dbReference>
<feature type="compositionally biased region" description="Polar residues" evidence="1">
    <location>
        <begin position="986"/>
        <end position="1001"/>
    </location>
</feature>
<dbReference type="PANTHER" id="PTHR42927:SF1">
    <property type="entry name" value="HELICASE SUPERFAMILY 1 AND 2 DOMAIN-CONTAINING PROTEIN"/>
    <property type="match status" value="1"/>
</dbReference>
<dbReference type="AlphaFoldDB" id="A0A151ZA92"/>
<feature type="compositionally biased region" description="Low complexity" evidence="1">
    <location>
        <begin position="951"/>
        <end position="965"/>
    </location>
</feature>
<organism evidence="3 4">
    <name type="scientific">Tieghemostelium lacteum</name>
    <name type="common">Slime mold</name>
    <name type="synonym">Dictyostelium lacteum</name>
    <dbReference type="NCBI Taxonomy" id="361077"/>
    <lineage>
        <taxon>Eukaryota</taxon>
        <taxon>Amoebozoa</taxon>
        <taxon>Evosea</taxon>
        <taxon>Eumycetozoa</taxon>
        <taxon>Dictyostelia</taxon>
        <taxon>Dictyosteliales</taxon>
        <taxon>Raperosteliaceae</taxon>
        <taxon>Tieghemostelium</taxon>
    </lineage>
</organism>
<dbReference type="OrthoDB" id="2419400at2759"/>
<feature type="region of interest" description="Disordered" evidence="1">
    <location>
        <begin position="897"/>
        <end position="918"/>
    </location>
</feature>
<dbReference type="STRING" id="361077.A0A151ZA92"/>
<keyword evidence="4" id="KW-1185">Reference proteome</keyword>
<evidence type="ECO:0000313" key="4">
    <source>
        <dbReference type="Proteomes" id="UP000076078"/>
    </source>
</evidence>
<dbReference type="OMA" id="PFYTYSM"/>
<gene>
    <name evidence="3" type="ORF">DLAC_07713</name>
</gene>
<dbReference type="InterPro" id="IPR014001">
    <property type="entry name" value="Helicase_ATP-bd"/>
</dbReference>
<feature type="region of interest" description="Disordered" evidence="1">
    <location>
        <begin position="26"/>
        <end position="67"/>
    </location>
</feature>
<dbReference type="InterPro" id="IPR040980">
    <property type="entry name" value="SWI2_SNF2"/>
</dbReference>
<keyword evidence="3" id="KW-0067">ATP-binding</keyword>
<name>A0A151ZA92_TIELA</name>
<dbReference type="Pfam" id="PF22679">
    <property type="entry name" value="T1R_D3-like"/>
    <property type="match status" value="1"/>
</dbReference>
<feature type="region of interest" description="Disordered" evidence="1">
    <location>
        <begin position="942"/>
        <end position="1015"/>
    </location>
</feature>
<keyword evidence="3" id="KW-0547">Nucleotide-binding</keyword>
<sequence>MYEEDEGEQQNTFFSSSVTSLPKVFGSKKKIEEPSPSTSKPSVKNDISNNHNNNNEKKSTITTINTNTVDTKQNVNISLSPISNREYDKLSNSNQSLPSSSINTPDIVDLDDIDSTTTKSVSTTSNTTTISTIKLDIKKENDTISIDNDDDDGDIVIVSDNNNNRNTKSISTTGTSILVKDEKEEKVNFQDEILWNRNSVDTDALDEFLKRRIFDSFKNYHLKPREHQWKTIVQLLKDVIKPQHNKSFRSENRYNYLIQHAAGSGKSLTIAMLVYFLYKIQVNNKFKFDTIVIMNDRTQLDAQLGDIIIKYLVSNGVTNFCRPKSSKQLQHEITLGKTRIIITTMQKFAQLLPSQSSTNRGSKNDEEFAFKYNNVAIITDEAHRSHGKSTTEKLHNFLLGNTKQPGLITYFSFTCTPTTQCLEMFGINQNGNKTPFNTYSMEEALKDKLILDVTSNIIYPYGQQQQQLQSRSGLLLDSDILSQDDYLSQSILDEEYYYYDDDEDVKRSYGSGAIATSGYKHNRLDDDIQDQESIKEKSRFIIRHFIEHKRIMDKGSFRSRAMVICNGRKNLLTFKKEIDAMIAQLPVQEQFDTIAAFSQFAIDGKTITESDGNVNGKYAHYGTDKNRGITKALLDDKYSKIRLILVADKLQTGFDEPSLCLMYVDKKIKGANAVQTLSRLSRIAQEKTTTLIIDFVNNQSEIKKIFQLYRHSTTLRDLQDSSHLTGALATAARDIKEFLSKERNLVTLCRSVVYHESKGNIEKYKSIDFCVESFLDIYHRLLKRGGESIPPLALGFETINTIKETLDQLRLDKARELQKTLDNVKIKIDYFTDEEAKRTEALSEYNVDYDADFAAKLWASEDRFTSSSSSSSSSPKSTVAELTKKLETIQKANNFQSQTQSNIFMPSSGTYTKSTTPSITTTLHDKHLDYNNQNYQTNFTKPIPNISQYVNSNNNNNNNTQKPNNSFKTDNIWAAAGRNSLGKRPINTNPARLTPNIQNQQNKKRSIDNQQESSD</sequence>
<dbReference type="PANTHER" id="PTHR42927">
    <property type="entry name" value="HELICASE SUPERFAMILY 1 AND 2 DOMAIN-CONTAINING PROTEIN"/>
    <property type="match status" value="1"/>
</dbReference>
<dbReference type="Proteomes" id="UP000076078">
    <property type="component" value="Unassembled WGS sequence"/>
</dbReference>
<feature type="domain" description="Helicase ATP-binding" evidence="2">
    <location>
        <begin position="247"/>
        <end position="435"/>
    </location>
</feature>
<reference evidence="3 4" key="1">
    <citation type="submission" date="2015-12" db="EMBL/GenBank/DDBJ databases">
        <title>Dictyostelia acquired genes for synthesis and detection of signals that induce cell-type specialization by lateral gene transfer from prokaryotes.</title>
        <authorList>
            <person name="Gloeckner G."/>
            <person name="Schaap P."/>
        </authorList>
    </citation>
    <scope>NUCLEOTIDE SEQUENCE [LARGE SCALE GENOMIC DNA]</scope>
    <source>
        <strain evidence="3 4">TK</strain>
    </source>
</reference>
<evidence type="ECO:0000313" key="3">
    <source>
        <dbReference type="EMBL" id="KYQ90843.1"/>
    </source>
</evidence>
<evidence type="ECO:0000259" key="2">
    <source>
        <dbReference type="PROSITE" id="PS51192"/>
    </source>
</evidence>
<dbReference type="SUPFAM" id="SSF52540">
    <property type="entry name" value="P-loop containing nucleoside triphosphate hydrolases"/>
    <property type="match status" value="2"/>
</dbReference>
<comment type="caution">
    <text evidence="3">The sequence shown here is derived from an EMBL/GenBank/DDBJ whole genome shotgun (WGS) entry which is preliminary data.</text>
</comment>
<proteinExistence type="predicted"/>
<dbReference type="SMART" id="SM00487">
    <property type="entry name" value="DEXDc"/>
    <property type="match status" value="1"/>
</dbReference>
<keyword evidence="3" id="KW-0378">Hydrolase</keyword>
<dbReference type="GO" id="GO:0004386">
    <property type="term" value="F:helicase activity"/>
    <property type="evidence" value="ECO:0007669"/>
    <property type="project" value="UniProtKB-KW"/>
</dbReference>
<keyword evidence="3" id="KW-0347">Helicase</keyword>
<dbReference type="InterPro" id="IPR055180">
    <property type="entry name" value="HsdR_RecA-like_helicase_dom_2"/>
</dbReference>
<feature type="compositionally biased region" description="Polar residues" evidence="1">
    <location>
        <begin position="897"/>
        <end position="909"/>
    </location>
</feature>